<sequence length="377" mass="42338">MLTGLRALTNRLPPGQGRQCRAFLCVRDEADRLPYLLSYYRSLGVQWFFIIDDRSTDSSADYLRVQPDCSVFTTSADFGGANFGMDWINTLLEAYGPGHWCLFVDADELLVYPNVEKLPLPKLCDYLERNGYEGVFAFMLDMYSPVPVSEAVYLRGERFNDVCPLFDVDYRFRPRLKRPFGAAPFPPSEVVGGPRLRQFYPRFARSGAYGYAVPRGLKKLRDSRIGRALAMQSWLGGTTSPPLLSKMPLILGAPGRRWISNHKTTPLRLAPITGVLLHYKFFSDFHGRVIKALEQGQHFDGGSEYGRYASALKGDPNLCFAHPESRRYRSSVDLTRPGLLRTSSDYETFCSEQPVLPGYDPALGDAAEPVVAKSLAE</sequence>
<accession>A0A6M8HU81</accession>
<dbReference type="CDD" id="cd00761">
    <property type="entry name" value="Glyco_tranf_GTA_type"/>
    <property type="match status" value="1"/>
</dbReference>
<dbReference type="RefSeq" id="WP_171835177.1">
    <property type="nucleotide sequence ID" value="NZ_CP053708.1"/>
</dbReference>
<keyword evidence="1" id="KW-0808">Transferase</keyword>
<organism evidence="1 2">
    <name type="scientific">Lichenicola cladoniae</name>
    <dbReference type="NCBI Taxonomy" id="1484109"/>
    <lineage>
        <taxon>Bacteria</taxon>
        <taxon>Pseudomonadati</taxon>
        <taxon>Pseudomonadota</taxon>
        <taxon>Alphaproteobacteria</taxon>
        <taxon>Acetobacterales</taxon>
        <taxon>Acetobacteraceae</taxon>
        <taxon>Lichenicola</taxon>
    </lineage>
</organism>
<proteinExistence type="predicted"/>
<dbReference type="EMBL" id="CP053708">
    <property type="protein sequence ID" value="QKE91727.1"/>
    <property type="molecule type" value="Genomic_DNA"/>
</dbReference>
<dbReference type="SUPFAM" id="SSF53448">
    <property type="entry name" value="Nucleotide-diphospho-sugar transferases"/>
    <property type="match status" value="1"/>
</dbReference>
<gene>
    <name evidence="1" type="ORF">HN018_18320</name>
</gene>
<reference evidence="1 2" key="1">
    <citation type="journal article" date="2014" name="World J. Microbiol. Biotechnol.">
        <title>Biodiversity and physiological characteristics of Antarctic and Arctic lichens-associated bacteria.</title>
        <authorList>
            <person name="Lee Y.M."/>
            <person name="Kim E.H."/>
            <person name="Lee H.K."/>
            <person name="Hong S.G."/>
        </authorList>
    </citation>
    <scope>NUCLEOTIDE SEQUENCE [LARGE SCALE GENOMIC DNA]</scope>
    <source>
        <strain evidence="1 2">PAMC 26569</strain>
    </source>
</reference>
<dbReference type="GO" id="GO:0016740">
    <property type="term" value="F:transferase activity"/>
    <property type="evidence" value="ECO:0007669"/>
    <property type="project" value="UniProtKB-KW"/>
</dbReference>
<protein>
    <submittedName>
        <fullName evidence="1">Glycosyltransferase family 2 protein</fullName>
    </submittedName>
</protein>
<dbReference type="InterPro" id="IPR029044">
    <property type="entry name" value="Nucleotide-diphossugar_trans"/>
</dbReference>
<evidence type="ECO:0000313" key="2">
    <source>
        <dbReference type="Proteomes" id="UP000500767"/>
    </source>
</evidence>
<dbReference type="Proteomes" id="UP000500767">
    <property type="component" value="Chromosome"/>
</dbReference>
<keyword evidence="2" id="KW-1185">Reference proteome</keyword>
<dbReference type="AlphaFoldDB" id="A0A6M8HU81"/>
<dbReference type="Pfam" id="PF13704">
    <property type="entry name" value="Glyco_tranf_2_4"/>
    <property type="match status" value="1"/>
</dbReference>
<name>A0A6M8HU81_9PROT</name>
<evidence type="ECO:0000313" key="1">
    <source>
        <dbReference type="EMBL" id="QKE91727.1"/>
    </source>
</evidence>
<dbReference type="KEGG" id="lck:HN018_18320"/>